<keyword evidence="3" id="KW-0620">Polyamine biosynthesis</keyword>
<evidence type="ECO:0000313" key="6">
    <source>
        <dbReference type="EMBL" id="KAL3744369.1"/>
    </source>
</evidence>
<evidence type="ECO:0000256" key="1">
    <source>
        <dbReference type="ARBA" id="ARBA00007867"/>
    </source>
</evidence>
<dbReference type="GO" id="GO:0006596">
    <property type="term" value="P:polyamine biosynthetic process"/>
    <property type="evidence" value="ECO:0007669"/>
    <property type="project" value="UniProtKB-UniRule"/>
</dbReference>
<dbReference type="Pfam" id="PF17284">
    <property type="entry name" value="Spermine_synt_N"/>
    <property type="match status" value="1"/>
</dbReference>
<keyword evidence="2 3" id="KW-0808">Transferase</keyword>
<keyword evidence="4" id="KW-0812">Transmembrane</keyword>
<dbReference type="PROSITE" id="PS01330">
    <property type="entry name" value="PABS_1"/>
    <property type="match status" value="1"/>
</dbReference>
<evidence type="ECO:0000256" key="2">
    <source>
        <dbReference type="ARBA" id="ARBA00022679"/>
    </source>
</evidence>
<gene>
    <name evidence="6" type="ORF">ACJRO7_013611</name>
</gene>
<dbReference type="HAMAP" id="MF_00198">
    <property type="entry name" value="Spermidine_synth"/>
    <property type="match status" value="1"/>
</dbReference>
<evidence type="ECO:0000256" key="3">
    <source>
        <dbReference type="PROSITE-ProRule" id="PRU00354"/>
    </source>
</evidence>
<name>A0ABD3KYG2_EUCGL</name>
<dbReference type="Proteomes" id="UP001634007">
    <property type="component" value="Unassembled WGS sequence"/>
</dbReference>
<dbReference type="InterPro" id="IPR030373">
    <property type="entry name" value="PABS_CS"/>
</dbReference>
<feature type="domain" description="PABS" evidence="5">
    <location>
        <begin position="1"/>
        <end position="261"/>
    </location>
</feature>
<dbReference type="Pfam" id="PF01564">
    <property type="entry name" value="Spermine_synth"/>
    <property type="match status" value="1"/>
</dbReference>
<reference evidence="6 7" key="1">
    <citation type="submission" date="2024-11" db="EMBL/GenBank/DDBJ databases">
        <title>Chromosome-level genome assembly of Eucalyptus globulus Labill. provides insights into its genome evolution.</title>
        <authorList>
            <person name="Li X."/>
        </authorList>
    </citation>
    <scope>NUCLEOTIDE SEQUENCE [LARGE SCALE GENOMIC DNA]</scope>
    <source>
        <strain evidence="6">CL2024</strain>
        <tissue evidence="6">Fresh tender leaves</tissue>
    </source>
</reference>
<dbReference type="CDD" id="cd02440">
    <property type="entry name" value="AdoMet_MTases"/>
    <property type="match status" value="1"/>
</dbReference>
<feature type="transmembrane region" description="Helical" evidence="4">
    <location>
        <begin position="86"/>
        <end position="105"/>
    </location>
</feature>
<evidence type="ECO:0000313" key="7">
    <source>
        <dbReference type="Proteomes" id="UP001634007"/>
    </source>
</evidence>
<keyword evidence="4" id="KW-1133">Transmembrane helix</keyword>
<keyword evidence="7" id="KW-1185">Reference proteome</keyword>
<accession>A0ABD3KYG2</accession>
<dbReference type="SUPFAM" id="SSF53335">
    <property type="entry name" value="S-adenosyl-L-methionine-dependent methyltransferases"/>
    <property type="match status" value="1"/>
</dbReference>
<evidence type="ECO:0000259" key="5">
    <source>
        <dbReference type="PROSITE" id="PS51006"/>
    </source>
</evidence>
<evidence type="ECO:0000256" key="4">
    <source>
        <dbReference type="SAM" id="Phobius"/>
    </source>
</evidence>
<dbReference type="InterPro" id="IPR035246">
    <property type="entry name" value="Spermidine_synt_N"/>
</dbReference>
<comment type="similarity">
    <text evidence="1">Belongs to the spermidine/spermine synthase family.</text>
</comment>
<dbReference type="PROSITE" id="PS51006">
    <property type="entry name" value="PABS_2"/>
    <property type="match status" value="1"/>
</dbReference>
<organism evidence="6 7">
    <name type="scientific">Eucalyptus globulus</name>
    <name type="common">Tasmanian blue gum</name>
    <dbReference type="NCBI Taxonomy" id="34317"/>
    <lineage>
        <taxon>Eukaryota</taxon>
        <taxon>Viridiplantae</taxon>
        <taxon>Streptophyta</taxon>
        <taxon>Embryophyta</taxon>
        <taxon>Tracheophyta</taxon>
        <taxon>Spermatophyta</taxon>
        <taxon>Magnoliopsida</taxon>
        <taxon>eudicotyledons</taxon>
        <taxon>Gunneridae</taxon>
        <taxon>Pentapetalae</taxon>
        <taxon>rosids</taxon>
        <taxon>malvids</taxon>
        <taxon>Myrtales</taxon>
        <taxon>Myrtaceae</taxon>
        <taxon>Myrtoideae</taxon>
        <taxon>Eucalypteae</taxon>
        <taxon>Eucalyptus</taxon>
    </lineage>
</organism>
<comment type="caution">
    <text evidence="6">The sequence shown here is derived from an EMBL/GenBank/DDBJ whole genome shotgun (WGS) entry which is preliminary data.</text>
</comment>
<feature type="active site" description="Proton acceptor" evidence="3">
    <location>
        <position position="179"/>
    </location>
</feature>
<dbReference type="InterPro" id="IPR029063">
    <property type="entry name" value="SAM-dependent_MTases_sf"/>
</dbReference>
<dbReference type="GO" id="GO:0016740">
    <property type="term" value="F:transferase activity"/>
    <property type="evidence" value="ECO:0007669"/>
    <property type="project" value="UniProtKB-UniRule"/>
</dbReference>
<proteinExistence type="inferred from homology"/>
<dbReference type="Gene3D" id="3.40.50.150">
    <property type="entry name" value="Vaccinia Virus protein VP39"/>
    <property type="match status" value="1"/>
</dbReference>
<dbReference type="InterPro" id="IPR037163">
    <property type="entry name" value="Spermidine_synt_N_sf"/>
</dbReference>
<sequence>MADKMVDQIRAMGLNNKIEWYPVTLPEWPGDKVLSHGQVLLVFQSAKHGKVAILDGQIQLTEKDGFVYQEMLTHLPLCSSRTRRRWSLSLFLFNCFRLLSFYVLLVGGGDGGILREISHHPSVGVNTLSVPKVIYGVYKQFFPEIAVGCEDPRMNVYFEDGVAFLKAIPEGTYDAIILDAFECMGATAIELANKEFLESVARALRPGGVLSAPADSFWLDNFTLEDTIAKRCQIFKGSARYTWCSFPSYSSGTNGFVLCSDDRPAVDFEKPVDPLNTENNGVAKGPPKFYDSQIHVAAFGLPSFAKKVGSAVLSSFFSCGPLFLDRRL</sequence>
<dbReference type="InterPro" id="IPR001045">
    <property type="entry name" value="Spermi_synthase"/>
</dbReference>
<dbReference type="Gene3D" id="2.30.140.10">
    <property type="entry name" value="Spermidine synthase, tetramerisation domain"/>
    <property type="match status" value="1"/>
</dbReference>
<dbReference type="PANTHER" id="PTHR11558">
    <property type="entry name" value="SPERMIDINE/SPERMINE SYNTHASE"/>
    <property type="match status" value="1"/>
</dbReference>
<dbReference type="PANTHER" id="PTHR11558:SF28">
    <property type="entry name" value="SPERMIDINE SYNTHASE 2-LIKE"/>
    <property type="match status" value="1"/>
</dbReference>
<keyword evidence="4" id="KW-0472">Membrane</keyword>
<dbReference type="InterPro" id="IPR030374">
    <property type="entry name" value="PABS"/>
</dbReference>
<dbReference type="AlphaFoldDB" id="A0ABD3KYG2"/>
<protein>
    <recommendedName>
        <fullName evidence="5">PABS domain-containing protein</fullName>
    </recommendedName>
</protein>
<dbReference type="EMBL" id="JBJKBG010000003">
    <property type="protein sequence ID" value="KAL3744369.1"/>
    <property type="molecule type" value="Genomic_DNA"/>
</dbReference>